<sequence>MRTPAIPANEVERTAAVDALAMVHSPAEERFDRITRLACRLFDVPISLVTLISRDKQWFKSAQGLGVPETPRDVAFCAHAINHDELLLVEDARVHPDFHDHPAVTDDPHVRFYAGQPIQYQGQLVGTLCLVDYAPGTLTEEQKDTLRSLAAWVENELRVEALSAEQTQLLDELDEARRNALIDPLTKAWNRQGMDVLMQRELAVAQRSGSDVCVMLVDVDYYKQVNDRYGHVAGDEVLREVAQRLRGAVRPQDVVARYGGDEFLVFAAQCPAEMGQFLARRLVERVSGRPVTAEGVEIPLTLSIGVTAANAGPGVLATKLVNAADQALYETKAAGRNGMTFRAFA</sequence>
<keyword evidence="4" id="KW-1185">Reference proteome</keyword>
<dbReference type="InterPro" id="IPR029016">
    <property type="entry name" value="GAF-like_dom_sf"/>
</dbReference>
<evidence type="ECO:0000256" key="1">
    <source>
        <dbReference type="ARBA" id="ARBA00001946"/>
    </source>
</evidence>
<dbReference type="SUPFAM" id="SSF55781">
    <property type="entry name" value="GAF domain-like"/>
    <property type="match status" value="1"/>
</dbReference>
<dbReference type="GO" id="GO:0003824">
    <property type="term" value="F:catalytic activity"/>
    <property type="evidence" value="ECO:0007669"/>
    <property type="project" value="UniProtKB-ARBA"/>
</dbReference>
<evidence type="ECO:0000313" key="3">
    <source>
        <dbReference type="EMBL" id="ROQ21738.1"/>
    </source>
</evidence>
<reference evidence="3 4" key="1">
    <citation type="submission" date="2018-11" db="EMBL/GenBank/DDBJ databases">
        <title>Genomic Encyclopedia of Type Strains, Phase IV (KMG-IV): sequencing the most valuable type-strain genomes for metagenomic binning, comparative biology and taxonomic classification.</title>
        <authorList>
            <person name="Goeker M."/>
        </authorList>
    </citation>
    <scope>NUCLEOTIDE SEQUENCE [LARGE SCALE GENOMIC DNA]</scope>
    <source>
        <strain evidence="3 4">DSM 16974</strain>
    </source>
</reference>
<evidence type="ECO:0000313" key="4">
    <source>
        <dbReference type="Proteomes" id="UP000273643"/>
    </source>
</evidence>
<dbReference type="Pfam" id="PF01590">
    <property type="entry name" value="GAF"/>
    <property type="match status" value="1"/>
</dbReference>
<dbReference type="PANTHER" id="PTHR43102">
    <property type="entry name" value="SLR1143 PROTEIN"/>
    <property type="match status" value="1"/>
</dbReference>
<dbReference type="PANTHER" id="PTHR43102:SF2">
    <property type="entry name" value="GAF DOMAIN-CONTAINING PROTEIN"/>
    <property type="match status" value="1"/>
</dbReference>
<dbReference type="PROSITE" id="PS50887">
    <property type="entry name" value="GGDEF"/>
    <property type="match status" value="1"/>
</dbReference>
<dbReference type="SMART" id="SM00267">
    <property type="entry name" value="GGDEF"/>
    <property type="match status" value="1"/>
</dbReference>
<dbReference type="SMART" id="SM00065">
    <property type="entry name" value="GAF"/>
    <property type="match status" value="1"/>
</dbReference>
<accession>A0A3N1P2A4</accession>
<dbReference type="FunFam" id="3.30.70.270:FF:000001">
    <property type="entry name" value="Diguanylate cyclase domain protein"/>
    <property type="match status" value="1"/>
</dbReference>
<dbReference type="SUPFAM" id="SSF55073">
    <property type="entry name" value="Nucleotide cyclase"/>
    <property type="match status" value="1"/>
</dbReference>
<dbReference type="Gene3D" id="3.30.70.270">
    <property type="match status" value="1"/>
</dbReference>
<dbReference type="Pfam" id="PF00990">
    <property type="entry name" value="GGDEF"/>
    <property type="match status" value="1"/>
</dbReference>
<protein>
    <submittedName>
        <fullName evidence="3">Diguanylate cyclase with GAF sensor</fullName>
    </submittedName>
</protein>
<evidence type="ECO:0000259" key="2">
    <source>
        <dbReference type="PROSITE" id="PS50887"/>
    </source>
</evidence>
<dbReference type="InterPro" id="IPR003018">
    <property type="entry name" value="GAF"/>
</dbReference>
<organism evidence="3 4">
    <name type="scientific">Marinimicrobium koreense</name>
    <dbReference type="NCBI Taxonomy" id="306545"/>
    <lineage>
        <taxon>Bacteria</taxon>
        <taxon>Pseudomonadati</taxon>
        <taxon>Pseudomonadota</taxon>
        <taxon>Gammaproteobacteria</taxon>
        <taxon>Cellvibrionales</taxon>
        <taxon>Cellvibrionaceae</taxon>
        <taxon>Marinimicrobium</taxon>
    </lineage>
</organism>
<name>A0A3N1P2A4_9GAMM</name>
<feature type="domain" description="GGDEF" evidence="2">
    <location>
        <begin position="210"/>
        <end position="344"/>
    </location>
</feature>
<dbReference type="NCBIfam" id="TIGR00254">
    <property type="entry name" value="GGDEF"/>
    <property type="match status" value="1"/>
</dbReference>
<dbReference type="InterPro" id="IPR043128">
    <property type="entry name" value="Rev_trsase/Diguanyl_cyclase"/>
</dbReference>
<dbReference type="OrthoDB" id="9812358at2"/>
<gene>
    <name evidence="3" type="ORF">EDC38_2365</name>
</gene>
<dbReference type="InterPro" id="IPR000160">
    <property type="entry name" value="GGDEF_dom"/>
</dbReference>
<dbReference type="RefSeq" id="WP_123638676.1">
    <property type="nucleotide sequence ID" value="NZ_RJUK01000001.1"/>
</dbReference>
<dbReference type="Gene3D" id="3.30.450.40">
    <property type="match status" value="1"/>
</dbReference>
<dbReference type="InterPro" id="IPR029787">
    <property type="entry name" value="Nucleotide_cyclase"/>
</dbReference>
<comment type="caution">
    <text evidence="3">The sequence shown here is derived from an EMBL/GenBank/DDBJ whole genome shotgun (WGS) entry which is preliminary data.</text>
</comment>
<dbReference type="CDD" id="cd01949">
    <property type="entry name" value="GGDEF"/>
    <property type="match status" value="1"/>
</dbReference>
<comment type="cofactor">
    <cofactor evidence="1">
        <name>Mg(2+)</name>
        <dbReference type="ChEBI" id="CHEBI:18420"/>
    </cofactor>
</comment>
<dbReference type="EMBL" id="RJUK01000001">
    <property type="protein sequence ID" value="ROQ21738.1"/>
    <property type="molecule type" value="Genomic_DNA"/>
</dbReference>
<dbReference type="AlphaFoldDB" id="A0A3N1P2A4"/>
<dbReference type="Proteomes" id="UP000273643">
    <property type="component" value="Unassembled WGS sequence"/>
</dbReference>
<proteinExistence type="predicted"/>